<dbReference type="GeneID" id="20823430"/>
<feature type="region of interest" description="Disordered" evidence="1">
    <location>
        <begin position="1"/>
        <end position="67"/>
    </location>
</feature>
<organism evidence="2 3">
    <name type="scientific">Neurospora tetrasperma (strain FGSC 2508 / ATCC MYA-4615 / P0657)</name>
    <dbReference type="NCBI Taxonomy" id="510951"/>
    <lineage>
        <taxon>Eukaryota</taxon>
        <taxon>Fungi</taxon>
        <taxon>Dikarya</taxon>
        <taxon>Ascomycota</taxon>
        <taxon>Pezizomycotina</taxon>
        <taxon>Sordariomycetes</taxon>
        <taxon>Sordariomycetidae</taxon>
        <taxon>Sordariales</taxon>
        <taxon>Sordariaceae</taxon>
        <taxon>Neurospora</taxon>
    </lineage>
</organism>
<evidence type="ECO:0000313" key="2">
    <source>
        <dbReference type="EMBL" id="EGO55872.1"/>
    </source>
</evidence>
<gene>
    <name evidence="2" type="ORF">NEUTE1DRAFT_117941</name>
</gene>
<reference evidence="3" key="1">
    <citation type="journal article" date="2011" name="Genetics">
        <title>Massive changes in genome architecture accompany the transition to self-fertility in the filamentous fungus Neurospora tetrasperma.</title>
        <authorList>
            <person name="Ellison C.E."/>
            <person name="Stajich J.E."/>
            <person name="Jacobson D.J."/>
            <person name="Natvig D.O."/>
            <person name="Lapidus A."/>
            <person name="Foster B."/>
            <person name="Aerts A."/>
            <person name="Riley R."/>
            <person name="Lindquist E.A."/>
            <person name="Grigoriev I.V."/>
            <person name="Taylor J.W."/>
        </authorList>
    </citation>
    <scope>NUCLEOTIDE SEQUENCE [LARGE SCALE GENOMIC DNA]</scope>
    <source>
        <strain evidence="3">FGSC 2508 / P0657</strain>
    </source>
</reference>
<feature type="compositionally biased region" description="Basic and acidic residues" evidence="1">
    <location>
        <begin position="1"/>
        <end position="10"/>
    </location>
</feature>
<dbReference type="EMBL" id="GL891306">
    <property type="protein sequence ID" value="EGO55872.1"/>
    <property type="molecule type" value="Genomic_DNA"/>
</dbReference>
<feature type="compositionally biased region" description="Basic and acidic residues" evidence="1">
    <location>
        <begin position="51"/>
        <end position="67"/>
    </location>
</feature>
<accession>F8MSD2</accession>
<sequence>MSLINDERGDIGLGWRSFSLGPGQQESLDTGSAWLERLEDHFGGNNQHKGKNIDSLEQSRNDRGDVT</sequence>
<dbReference type="KEGG" id="nte:NEUTE1DRAFT117941"/>
<name>F8MSD2_NEUT8</name>
<evidence type="ECO:0000313" key="3">
    <source>
        <dbReference type="Proteomes" id="UP000008065"/>
    </source>
</evidence>
<proteinExistence type="predicted"/>
<keyword evidence="3" id="KW-1185">Reference proteome</keyword>
<evidence type="ECO:0000256" key="1">
    <source>
        <dbReference type="SAM" id="MobiDB-lite"/>
    </source>
</evidence>
<dbReference type="AlphaFoldDB" id="F8MSD2"/>
<dbReference type="HOGENOM" id="CLU_2813023_0_0_1"/>
<protein>
    <submittedName>
        <fullName evidence="2">Uncharacterized protein</fullName>
    </submittedName>
</protein>
<dbReference type="Proteomes" id="UP000008065">
    <property type="component" value="Unassembled WGS sequence"/>
</dbReference>
<dbReference type="RefSeq" id="XP_009853647.1">
    <property type="nucleotide sequence ID" value="XM_009855345.1"/>
</dbReference>
<dbReference type="VEuPathDB" id="FungiDB:NEUTE1DRAFT_117941"/>